<gene>
    <name evidence="2" type="ORF">I5U67_01550</name>
</gene>
<feature type="domain" description="Peptidase S74" evidence="1">
    <location>
        <begin position="832"/>
        <end position="934"/>
    </location>
</feature>
<evidence type="ECO:0000313" key="2">
    <source>
        <dbReference type="EMBL" id="MBH1650862.1"/>
    </source>
</evidence>
<dbReference type="Proteomes" id="UP000625930">
    <property type="component" value="Unassembled WGS sequence"/>
</dbReference>
<organism evidence="2 3">
    <name type="scientific">Stenotrophomonas maltophilia</name>
    <name type="common">Pseudomonas maltophilia</name>
    <name type="synonym">Xanthomonas maltophilia</name>
    <dbReference type="NCBI Taxonomy" id="40324"/>
    <lineage>
        <taxon>Bacteria</taxon>
        <taxon>Pseudomonadati</taxon>
        <taxon>Pseudomonadota</taxon>
        <taxon>Gammaproteobacteria</taxon>
        <taxon>Lysobacterales</taxon>
        <taxon>Lysobacteraceae</taxon>
        <taxon>Stenotrophomonas</taxon>
        <taxon>Stenotrophomonas maltophilia group</taxon>
    </lineage>
</organism>
<reference evidence="2" key="1">
    <citation type="submission" date="2020-11" db="EMBL/GenBank/DDBJ databases">
        <title>Enhanced detection system for hospital associated transmission using whole genome sequencing surveillance.</title>
        <authorList>
            <person name="Harrison L.H."/>
            <person name="Van Tyne D."/>
            <person name="Marsh J.W."/>
            <person name="Griffith M.P."/>
            <person name="Snyder D.J."/>
            <person name="Cooper V.S."/>
            <person name="Mustapha M."/>
        </authorList>
    </citation>
    <scope>NUCLEOTIDE SEQUENCE</scope>
    <source>
        <strain evidence="2">STEN00091</strain>
    </source>
</reference>
<evidence type="ECO:0000313" key="3">
    <source>
        <dbReference type="Proteomes" id="UP000625930"/>
    </source>
</evidence>
<name>A0AA89WIS0_STEMA</name>
<dbReference type="InterPro" id="IPR030392">
    <property type="entry name" value="S74_ICA"/>
</dbReference>
<dbReference type="Pfam" id="PF13884">
    <property type="entry name" value="Peptidase_S74"/>
    <property type="match status" value="1"/>
</dbReference>
<protein>
    <submittedName>
        <fullName evidence="2">Tail fiber domain-containing protein</fullName>
    </submittedName>
</protein>
<dbReference type="EMBL" id="JADUNP010000002">
    <property type="protein sequence ID" value="MBH1650862.1"/>
    <property type="molecule type" value="Genomic_DNA"/>
</dbReference>
<dbReference type="PROSITE" id="PS51688">
    <property type="entry name" value="ICA"/>
    <property type="match status" value="1"/>
</dbReference>
<proteinExistence type="predicted"/>
<sequence>MSTTPGYVSNAELASRLSTLVDRWNRRENQMIALLTQEEGTVVVTDGLGNNHPLPSFPQLQKDVAGLTDELTGSVVQVRDLVSVATGMANAAQASADDASGFADAAEASAVRAAESAASIDDDVQATADAATFAAATAAEASDSATEAASSAVDAAASATASATSARASAGSASQAGTSATAAGQARSDAQAAATAAATSRDQAQTILGYATDAADRAEADATAAAASAAAAADSATAAATSVTQATTQANRAEAQASAAATKAGEAAGSATTAAGHASAASGSASAASISAQTASSAKAAAEAARDKAGLYANAPQGTEVSPGEFSAKHWAAQAQAAVTGSLVYMGSWDAGTGAFPANPVKGHFYKVVGEGTVGDIHWRVGDQALYGATWEKIDNTDQVTSVAGKQGDVTLVAGDIGGLGALATRDDVDFNTHVTGKPTTYPPSTHTHTKAQVGLDKVDNTADLDKPISTATQTALDGKAAATHTHTIANVTGLQSALDGKAAASHSHTIANVTGLQAALDGKSAIGHTHTAAEIANVVNVTDDQSIGGVKTFASGQIRVQGFGGEATSGVMYLGSLDRYVYVPPAANSLEFRFGDGTGGVASLNAGGTVWTSANFNPAGKADAGHTHTIANVSGLQSALDGKASLGGATFTGQVTLAYGAPLRLTGMGAAGTAYIHGTNGAGDDVCSITRVNTNSWYNLYWNGAANIAGRLTVGDQIYLNAGWFRSQQSGTGWYSEAHGGGIWMQDSTWVRTYGGKGFLIAGPGGSGGDLRLESYSPTITCYDSDNGTTHWLHCNDNNHGFLASNAFSWCAYRDGSNNWVATGNIVAYASDARLKKNIVDASASKVADFFDRFRVREFDWDAKAIAELNPTFHPSADHEVGGIAQEAEEVYSLMVATHANGIKTIQWEKAIPFLIAEVQALRKRVADLGGGA</sequence>
<dbReference type="Pfam" id="PF12789">
    <property type="entry name" value="PTR"/>
    <property type="match status" value="2"/>
</dbReference>
<comment type="caution">
    <text evidence="2">The sequence shown here is derived from an EMBL/GenBank/DDBJ whole genome shotgun (WGS) entry which is preliminary data.</text>
</comment>
<accession>A0AA89WIS0</accession>
<dbReference type="AlphaFoldDB" id="A0AA89WIS0"/>
<evidence type="ECO:0000259" key="1">
    <source>
        <dbReference type="PROSITE" id="PS51688"/>
    </source>
</evidence>